<dbReference type="Proteomes" id="UP001178461">
    <property type="component" value="Unassembled WGS sequence"/>
</dbReference>
<dbReference type="InterPro" id="IPR016186">
    <property type="entry name" value="C-type_lectin-like/link_sf"/>
</dbReference>
<feature type="domain" description="C-type lectin" evidence="5">
    <location>
        <begin position="84"/>
        <end position="200"/>
    </location>
</feature>
<keyword evidence="3" id="KW-1015">Disulfide bond</keyword>
<dbReference type="SMART" id="SM00034">
    <property type="entry name" value="CLECT"/>
    <property type="match status" value="1"/>
</dbReference>
<dbReference type="Pfam" id="PF00059">
    <property type="entry name" value="Lectin_C"/>
    <property type="match status" value="1"/>
</dbReference>
<evidence type="ECO:0000256" key="2">
    <source>
        <dbReference type="ARBA" id="ARBA00022525"/>
    </source>
</evidence>
<name>A0AA35VW24_9SAUR</name>
<dbReference type="InterPro" id="IPR050111">
    <property type="entry name" value="C-type_lectin/snaclec_domain"/>
</dbReference>
<dbReference type="AlphaFoldDB" id="A0AA35VW24"/>
<evidence type="ECO:0000259" key="5">
    <source>
        <dbReference type="PROSITE" id="PS50041"/>
    </source>
</evidence>
<accession>A0AA35VW24</accession>
<dbReference type="InterPro" id="IPR001304">
    <property type="entry name" value="C-type_lectin-like"/>
</dbReference>
<keyword evidence="7" id="KW-1185">Reference proteome</keyword>
<feature type="coiled-coil region" evidence="4">
    <location>
        <begin position="49"/>
        <end position="76"/>
    </location>
</feature>
<evidence type="ECO:0000256" key="4">
    <source>
        <dbReference type="SAM" id="Coils"/>
    </source>
</evidence>
<dbReference type="PROSITE" id="PS50041">
    <property type="entry name" value="C_TYPE_LECTIN_2"/>
    <property type="match status" value="1"/>
</dbReference>
<dbReference type="InterPro" id="IPR016187">
    <property type="entry name" value="CTDL_fold"/>
</dbReference>
<evidence type="ECO:0000256" key="1">
    <source>
        <dbReference type="ARBA" id="ARBA00004613"/>
    </source>
</evidence>
<comment type="subcellular location">
    <subcellularLocation>
        <location evidence="1">Secreted</location>
    </subcellularLocation>
</comment>
<dbReference type="EMBL" id="CANTUW010000010">
    <property type="protein sequence ID" value="CAI7934912.1"/>
    <property type="molecule type" value="Genomic_DNA"/>
</dbReference>
<evidence type="ECO:0000313" key="7">
    <source>
        <dbReference type="Proteomes" id="UP001178461"/>
    </source>
</evidence>
<proteinExistence type="predicted"/>
<dbReference type="PANTHER" id="PTHR22803">
    <property type="entry name" value="MANNOSE, PHOSPHOLIPASE, LECTIN RECEPTOR RELATED"/>
    <property type="match status" value="1"/>
</dbReference>
<keyword evidence="2" id="KW-0964">Secreted</keyword>
<dbReference type="Gene3D" id="3.10.100.10">
    <property type="entry name" value="Mannose-Binding Protein A, subunit A"/>
    <property type="match status" value="1"/>
</dbReference>
<dbReference type="GO" id="GO:0005576">
    <property type="term" value="C:extracellular region"/>
    <property type="evidence" value="ECO:0007669"/>
    <property type="project" value="UniProtKB-SubCell"/>
</dbReference>
<keyword evidence="4" id="KW-0175">Coiled coil</keyword>
<comment type="caution">
    <text evidence="6">The sequence shown here is derived from an EMBL/GenBank/DDBJ whole genome shotgun (WGS) entry which is preliminary data.</text>
</comment>
<evidence type="ECO:0000313" key="6">
    <source>
        <dbReference type="EMBL" id="CAI7934912.1"/>
    </source>
</evidence>
<dbReference type="SUPFAM" id="SSF56436">
    <property type="entry name" value="C-type lectin-like"/>
    <property type="match status" value="1"/>
</dbReference>
<reference evidence="6" key="1">
    <citation type="submission" date="2022-12" db="EMBL/GenBank/DDBJ databases">
        <authorList>
            <person name="Alioto T."/>
            <person name="Alioto T."/>
            <person name="Gomez Garrido J."/>
        </authorList>
    </citation>
    <scope>NUCLEOTIDE SEQUENCE</scope>
</reference>
<organism evidence="6 7">
    <name type="scientific">Podarcis lilfordi</name>
    <name type="common">Lilford's wall lizard</name>
    <dbReference type="NCBI Taxonomy" id="74358"/>
    <lineage>
        <taxon>Eukaryota</taxon>
        <taxon>Metazoa</taxon>
        <taxon>Chordata</taxon>
        <taxon>Craniata</taxon>
        <taxon>Vertebrata</taxon>
        <taxon>Euteleostomi</taxon>
        <taxon>Lepidosauria</taxon>
        <taxon>Squamata</taxon>
        <taxon>Bifurcata</taxon>
        <taxon>Unidentata</taxon>
        <taxon>Episquamata</taxon>
        <taxon>Laterata</taxon>
        <taxon>Lacertibaenia</taxon>
        <taxon>Lacertidae</taxon>
        <taxon>Podarcis</taxon>
    </lineage>
</organism>
<sequence length="208" mass="25122">MTLLIYMLYKKEVGKRAEFQEAMNIIRTFVVGIDSNYMDKDDFQILAAAQNISEEMRYFANRNDQLQKEIDILTRNLDDGWIVYSRTFYFFSLELRSWMDSKKYCEQEGARLISVETREEQFFINQQVKGRKMLFWIGLFKDKGGTWRWTSGMSPETTYWNYYEPNYEAFHDCGAMTFDCYYERCWMAFNCAQRMQYICKKVPDDAWL</sequence>
<protein>
    <recommendedName>
        <fullName evidence="5">C-type lectin domain-containing protein</fullName>
    </recommendedName>
</protein>
<evidence type="ECO:0000256" key="3">
    <source>
        <dbReference type="ARBA" id="ARBA00023157"/>
    </source>
</evidence>
<gene>
    <name evidence="6" type="ORF">PODLI_1B013949</name>
</gene>